<evidence type="ECO:0000256" key="4">
    <source>
        <dbReference type="ARBA" id="ARBA00022605"/>
    </source>
</evidence>
<evidence type="ECO:0000313" key="11">
    <source>
        <dbReference type="EMBL" id="CAJ0959196.1"/>
    </source>
</evidence>
<name>A0ABN9M639_9NEOB</name>
<evidence type="ECO:0000256" key="2">
    <source>
        <dbReference type="ARBA" id="ARBA00001954"/>
    </source>
</evidence>
<evidence type="ECO:0000256" key="10">
    <source>
        <dbReference type="ARBA" id="ARBA00039005"/>
    </source>
</evidence>
<evidence type="ECO:0000256" key="7">
    <source>
        <dbReference type="ARBA" id="ARBA00023002"/>
    </source>
</evidence>
<evidence type="ECO:0000256" key="3">
    <source>
        <dbReference type="ARBA" id="ARBA00022596"/>
    </source>
</evidence>
<keyword evidence="5" id="KW-0479">Metal-binding</keyword>
<dbReference type="EC" id="1.13.11.54" evidence="10"/>
<dbReference type="InterPro" id="IPR014710">
    <property type="entry name" value="RmlC-like_jellyroll"/>
</dbReference>
<proteinExistence type="predicted"/>
<dbReference type="Pfam" id="PF03079">
    <property type="entry name" value="ARD"/>
    <property type="match status" value="1"/>
</dbReference>
<gene>
    <name evidence="11" type="ORF">RIMI_LOCUS16730017</name>
</gene>
<keyword evidence="3" id="KW-0533">Nickel</keyword>
<keyword evidence="8" id="KW-0408">Iron</keyword>
<comment type="catalytic activity">
    <reaction evidence="1">
        <text>1,2-dihydroxy-5-(methylsulfanyl)pent-1-en-3-one + O2 = 4-methylsulfanyl-2-oxobutanoate + formate + 2 H(+)</text>
        <dbReference type="Rhea" id="RHEA:24504"/>
        <dbReference type="ChEBI" id="CHEBI:15378"/>
        <dbReference type="ChEBI" id="CHEBI:15379"/>
        <dbReference type="ChEBI" id="CHEBI:15740"/>
        <dbReference type="ChEBI" id="CHEBI:16723"/>
        <dbReference type="ChEBI" id="CHEBI:49252"/>
        <dbReference type="EC" id="1.13.11.54"/>
    </reaction>
</comment>
<keyword evidence="9" id="KW-0486">Methionine biosynthesis</keyword>
<evidence type="ECO:0000313" key="12">
    <source>
        <dbReference type="Proteomes" id="UP001176940"/>
    </source>
</evidence>
<dbReference type="InterPro" id="IPR011051">
    <property type="entry name" value="RmlC_Cupin_sf"/>
</dbReference>
<dbReference type="Gene3D" id="2.60.120.10">
    <property type="entry name" value="Jelly Rolls"/>
    <property type="match status" value="1"/>
</dbReference>
<keyword evidence="4" id="KW-0028">Amino-acid biosynthesis</keyword>
<dbReference type="InterPro" id="IPR004313">
    <property type="entry name" value="ARD"/>
</dbReference>
<keyword evidence="12" id="KW-1185">Reference proteome</keyword>
<evidence type="ECO:0000256" key="8">
    <source>
        <dbReference type="ARBA" id="ARBA00023004"/>
    </source>
</evidence>
<keyword evidence="7" id="KW-0560">Oxidoreductase</keyword>
<evidence type="ECO:0000256" key="6">
    <source>
        <dbReference type="ARBA" id="ARBA00022964"/>
    </source>
</evidence>
<reference evidence="11" key="1">
    <citation type="submission" date="2023-07" db="EMBL/GenBank/DDBJ databases">
        <authorList>
            <person name="Stuckert A."/>
        </authorList>
    </citation>
    <scope>NUCLEOTIDE SEQUENCE</scope>
</reference>
<dbReference type="PANTHER" id="PTHR23418">
    <property type="entry name" value="ACIREDUCTONE DIOXYGENASE"/>
    <property type="match status" value="1"/>
</dbReference>
<organism evidence="11 12">
    <name type="scientific">Ranitomeya imitator</name>
    <name type="common">mimic poison frog</name>
    <dbReference type="NCBI Taxonomy" id="111125"/>
    <lineage>
        <taxon>Eukaryota</taxon>
        <taxon>Metazoa</taxon>
        <taxon>Chordata</taxon>
        <taxon>Craniata</taxon>
        <taxon>Vertebrata</taxon>
        <taxon>Euteleostomi</taxon>
        <taxon>Amphibia</taxon>
        <taxon>Batrachia</taxon>
        <taxon>Anura</taxon>
        <taxon>Neobatrachia</taxon>
        <taxon>Hyloidea</taxon>
        <taxon>Dendrobatidae</taxon>
        <taxon>Dendrobatinae</taxon>
        <taxon>Ranitomeya</taxon>
    </lineage>
</organism>
<comment type="cofactor">
    <cofactor evidence="2">
        <name>Fe(2+)</name>
        <dbReference type="ChEBI" id="CHEBI:29033"/>
    </cofactor>
</comment>
<dbReference type="EMBL" id="CAUEEQ010047283">
    <property type="protein sequence ID" value="CAJ0959196.1"/>
    <property type="molecule type" value="Genomic_DNA"/>
</dbReference>
<dbReference type="Proteomes" id="UP001176940">
    <property type="component" value="Unassembled WGS sequence"/>
</dbReference>
<evidence type="ECO:0000256" key="9">
    <source>
        <dbReference type="ARBA" id="ARBA00023167"/>
    </source>
</evidence>
<sequence length="246" mass="27699">MVLFASLKRDFGAKVACRMADNAQGRIGFHETRLRQKSATFENVRPVSLNPNDDQYYGRAAPGQRHFRHCACHNHQNDFHSSLVIGDTSDAASGPRGDMVQAWFMDDSGEDQRKPHQLQPNQPATEQELQQLGVYYCKLDADNYETDPELAKIRKENNYSWMDIITIHKDTLPNYEQKAPRHFQYSCAPRSGTAPSSALAFRLRARTNHVTAPSDLSATAEDGVALKRGAGTWTHHTTSLEQGRKQ</sequence>
<protein>
    <recommendedName>
        <fullName evidence="10">acireductone dioxygenase (Fe(2+)-requiring)</fullName>
        <ecNumber evidence="10">1.13.11.54</ecNumber>
    </recommendedName>
</protein>
<keyword evidence="6" id="KW-0223">Dioxygenase</keyword>
<dbReference type="SUPFAM" id="SSF51182">
    <property type="entry name" value="RmlC-like cupins"/>
    <property type="match status" value="1"/>
</dbReference>
<dbReference type="PANTHER" id="PTHR23418:SF0">
    <property type="entry name" value="ACIREDUCTONE DIOXYGENASE"/>
    <property type="match status" value="1"/>
</dbReference>
<accession>A0ABN9M639</accession>
<comment type="caution">
    <text evidence="11">The sequence shown here is derived from an EMBL/GenBank/DDBJ whole genome shotgun (WGS) entry which is preliminary data.</text>
</comment>
<evidence type="ECO:0000256" key="1">
    <source>
        <dbReference type="ARBA" id="ARBA00000428"/>
    </source>
</evidence>
<evidence type="ECO:0000256" key="5">
    <source>
        <dbReference type="ARBA" id="ARBA00022723"/>
    </source>
</evidence>